<dbReference type="RefSeq" id="WP_062762512.1">
    <property type="nucleotide sequence ID" value="NZ_CP121045.1"/>
</dbReference>
<dbReference type="CDD" id="cd04301">
    <property type="entry name" value="NAT_SF"/>
    <property type="match status" value="1"/>
</dbReference>
<dbReference type="EMBL" id="LPZR01000071">
    <property type="protein sequence ID" value="KYO55127.1"/>
    <property type="molecule type" value="Genomic_DNA"/>
</dbReference>
<evidence type="ECO:0000259" key="3">
    <source>
        <dbReference type="PROSITE" id="PS51186"/>
    </source>
</evidence>
<keyword evidence="1" id="KW-0808">Transferase</keyword>
<protein>
    <recommendedName>
        <fullName evidence="3">N-acetyltransferase domain-containing protein</fullName>
    </recommendedName>
</protein>
<dbReference type="GeneID" id="97243241"/>
<organism evidence="4 5">
    <name type="scientific">Tistrella mobilis</name>
    <dbReference type="NCBI Taxonomy" id="171437"/>
    <lineage>
        <taxon>Bacteria</taxon>
        <taxon>Pseudomonadati</taxon>
        <taxon>Pseudomonadota</taxon>
        <taxon>Alphaproteobacteria</taxon>
        <taxon>Geminicoccales</taxon>
        <taxon>Geminicoccaceae</taxon>
        <taxon>Tistrella</taxon>
    </lineage>
</organism>
<comment type="caution">
    <text evidence="4">The sequence shown here is derived from an EMBL/GenBank/DDBJ whole genome shotgun (WGS) entry which is preliminary data.</text>
</comment>
<dbReference type="Pfam" id="PF00583">
    <property type="entry name" value="Acetyltransf_1"/>
    <property type="match status" value="1"/>
</dbReference>
<dbReference type="InterPro" id="IPR016181">
    <property type="entry name" value="Acyl_CoA_acyltransferase"/>
</dbReference>
<evidence type="ECO:0000313" key="4">
    <source>
        <dbReference type="EMBL" id="KYO55127.1"/>
    </source>
</evidence>
<dbReference type="SUPFAM" id="SSF55729">
    <property type="entry name" value="Acyl-CoA N-acyltransferases (Nat)"/>
    <property type="match status" value="1"/>
</dbReference>
<proteinExistence type="predicted"/>
<evidence type="ECO:0000256" key="2">
    <source>
        <dbReference type="ARBA" id="ARBA00023315"/>
    </source>
</evidence>
<name>A0A161Q6F0_9PROT</name>
<dbReference type="PANTHER" id="PTHR10545">
    <property type="entry name" value="DIAMINE N-ACETYLTRANSFERASE"/>
    <property type="match status" value="1"/>
</dbReference>
<dbReference type="Gene3D" id="3.40.630.30">
    <property type="match status" value="1"/>
</dbReference>
<dbReference type="OrthoDB" id="5815030at2"/>
<dbReference type="InterPro" id="IPR000182">
    <property type="entry name" value="GNAT_dom"/>
</dbReference>
<gene>
    <name evidence="4" type="ORF">AUP44_24235</name>
</gene>
<feature type="domain" description="N-acetyltransferase" evidence="3">
    <location>
        <begin position="12"/>
        <end position="168"/>
    </location>
</feature>
<dbReference type="AlphaFoldDB" id="A0A161Q6F0"/>
<dbReference type="GO" id="GO:0008080">
    <property type="term" value="F:N-acetyltransferase activity"/>
    <property type="evidence" value="ECO:0007669"/>
    <property type="project" value="TreeGrafter"/>
</dbReference>
<dbReference type="InterPro" id="IPR051016">
    <property type="entry name" value="Diverse_Substrate_AcTransf"/>
</dbReference>
<reference evidence="4 5" key="1">
    <citation type="submission" date="2015-12" db="EMBL/GenBank/DDBJ databases">
        <title>Genome sequence of Tistrella mobilis MCCC 1A02139.</title>
        <authorList>
            <person name="Lu L."/>
            <person name="Lai Q."/>
            <person name="Shao Z."/>
            <person name="Qian P."/>
        </authorList>
    </citation>
    <scope>NUCLEOTIDE SEQUENCE [LARGE SCALE GENOMIC DNA]</scope>
    <source>
        <strain evidence="4 5">MCCC 1A02139</strain>
    </source>
</reference>
<sequence length="170" mass="17808">MTGAEAGEGAGIVIRAAVAADAGRLWALLRDLAVEDGAGARFRATEALVAAHGFGPAPRFQAALAENAAGRALGFASWFPVYSSFRARDYLLLDNLYVVPAARGGAVARRLIAHVAGHATALGADRLELHVQADNDRARRFYARMGFEATGGMLQMIDGMALDRLAAEAG</sequence>
<dbReference type="PANTHER" id="PTHR10545:SF29">
    <property type="entry name" value="GH14572P-RELATED"/>
    <property type="match status" value="1"/>
</dbReference>
<dbReference type="PROSITE" id="PS51186">
    <property type="entry name" value="GNAT"/>
    <property type="match status" value="1"/>
</dbReference>
<evidence type="ECO:0000313" key="5">
    <source>
        <dbReference type="Proteomes" id="UP000075787"/>
    </source>
</evidence>
<accession>A0A161Q6F0</accession>
<keyword evidence="2" id="KW-0012">Acyltransferase</keyword>
<evidence type="ECO:0000256" key="1">
    <source>
        <dbReference type="ARBA" id="ARBA00022679"/>
    </source>
</evidence>
<dbReference type="Proteomes" id="UP000075787">
    <property type="component" value="Unassembled WGS sequence"/>
</dbReference>